<dbReference type="AlphaFoldDB" id="A0A7X5HV79"/>
<dbReference type="InterPro" id="IPR000160">
    <property type="entry name" value="GGDEF_dom"/>
</dbReference>
<dbReference type="Gene3D" id="3.20.20.450">
    <property type="entry name" value="EAL domain"/>
    <property type="match status" value="1"/>
</dbReference>
<keyword evidence="1" id="KW-0812">Transmembrane</keyword>
<name>A0A7X5HV79_9FIRM</name>
<keyword evidence="1" id="KW-1133">Transmembrane helix</keyword>
<feature type="domain" description="GGDEF" evidence="3">
    <location>
        <begin position="359"/>
        <end position="492"/>
    </location>
</feature>
<feature type="transmembrane region" description="Helical" evidence="1">
    <location>
        <begin position="20"/>
        <end position="41"/>
    </location>
</feature>
<dbReference type="PANTHER" id="PTHR33121:SF70">
    <property type="entry name" value="SIGNALING PROTEIN YKOW"/>
    <property type="match status" value="1"/>
</dbReference>
<keyword evidence="5" id="KW-1185">Reference proteome</keyword>
<dbReference type="InterPro" id="IPR043128">
    <property type="entry name" value="Rev_trsase/Diguanyl_cyclase"/>
</dbReference>
<evidence type="ECO:0000259" key="2">
    <source>
        <dbReference type="PROSITE" id="PS50883"/>
    </source>
</evidence>
<dbReference type="Pfam" id="PF00563">
    <property type="entry name" value="EAL"/>
    <property type="match status" value="1"/>
</dbReference>
<feature type="transmembrane region" description="Helical" evidence="1">
    <location>
        <begin position="300"/>
        <end position="320"/>
    </location>
</feature>
<dbReference type="InterPro" id="IPR035919">
    <property type="entry name" value="EAL_sf"/>
</dbReference>
<proteinExistence type="predicted"/>
<dbReference type="GO" id="GO:0071111">
    <property type="term" value="F:cyclic-guanylate-specific phosphodiesterase activity"/>
    <property type="evidence" value="ECO:0007669"/>
    <property type="project" value="InterPro"/>
</dbReference>
<dbReference type="CDD" id="cd01948">
    <property type="entry name" value="EAL"/>
    <property type="match status" value="1"/>
</dbReference>
<dbReference type="CDD" id="cd01949">
    <property type="entry name" value="GGDEF"/>
    <property type="match status" value="1"/>
</dbReference>
<evidence type="ECO:0000256" key="1">
    <source>
        <dbReference type="SAM" id="Phobius"/>
    </source>
</evidence>
<dbReference type="PANTHER" id="PTHR33121">
    <property type="entry name" value="CYCLIC DI-GMP PHOSPHODIESTERASE PDEF"/>
    <property type="match status" value="1"/>
</dbReference>
<dbReference type="InterPro" id="IPR001633">
    <property type="entry name" value="EAL_dom"/>
</dbReference>
<dbReference type="PROSITE" id="PS50887">
    <property type="entry name" value="GGDEF"/>
    <property type="match status" value="1"/>
</dbReference>
<reference evidence="4 5" key="1">
    <citation type="submission" date="2020-01" db="EMBL/GenBank/DDBJ databases">
        <title>Anaeroalcalibacter tamaniensis gen. nov., sp. nov., moderately halophilic strictly anaerobic fermenter bacterium from mud volcano of Taman peninsula.</title>
        <authorList>
            <person name="Frolova A."/>
            <person name="Merkel A.Y."/>
            <person name="Slobodkin A.I."/>
        </authorList>
    </citation>
    <scope>NUCLEOTIDE SEQUENCE [LARGE SCALE GENOMIC DNA]</scope>
    <source>
        <strain evidence="4 5">F-3ap</strain>
    </source>
</reference>
<dbReference type="InterPro" id="IPR050706">
    <property type="entry name" value="Cyclic-di-GMP_PDE-like"/>
</dbReference>
<dbReference type="Pfam" id="PF00990">
    <property type="entry name" value="GGDEF"/>
    <property type="match status" value="1"/>
</dbReference>
<feature type="domain" description="EAL" evidence="2">
    <location>
        <begin position="501"/>
        <end position="756"/>
    </location>
</feature>
<sequence length="756" mass="84885">MRDEGERTLEHRKIIKPIGFKSLLASILGISALFLAMGIILTGNIREHFHRQMTEEARWLAGSYAFSLTTGVEAHEIINNLLEEKILAASRAVINQHEALDDQDLAAYVLELGVDEIYLYNAQGEVLHSSTGKFIGWKAEEGHPVHDFMNGGQSGLVEAIRQDTVSGVYYKYGYFRAPEGDFVQIGVLAEKINDFRKRFEVEELVSTLFQDAPVDHLYFIDNQGNITASGHGEPHWEEGLSPGARAAVSAGQAHNEVAWHSGEKVYQVLLPIRVEGKRLGTLAVLQSMEETERIIRNGNLLAFLVLGGVFLGTTATIAAAQQKNRRLYRLAFYDPLTGLPNKEQLTGFLEGKLQSPGDRKKAVMLVSCSSFKVLNMTFGYQVGDQVLEELAGKLRDALYGEGELFRFSGGRFLLYVEGYESQEDLVRICGEINQVFRSPYRVTDANKYVLAQIGILELTGDHRDTDQVFKDVAIAVDHVKDSQGSNHCFFDMVMEHGLVRARIIESELEKAVKRAGQETVFLHYQPQLDLKAEKVIGFEALARMECPRLGTVPPMEFIDIAEKRHLIAPLGQLILGMACRFQKRLADEGHGELRMAVNVSAIQLLREDFFDSVMETVRETGIRPRDLELEITESMFVDNYEIINEKLEKLRKAGIKVALDDFGTGYSSFARIKELHIDTVKIDKHFIDRLLVGDPEEAIAGDIIRLSHRLGFTTVAEGVEEESQKEYLKACRCDVLQGYLFSRPLEEGKALELLKR</sequence>
<dbReference type="RefSeq" id="WP_162369993.1">
    <property type="nucleotide sequence ID" value="NZ_JAAEEH010000012.1"/>
</dbReference>
<dbReference type="Proteomes" id="UP000461585">
    <property type="component" value="Unassembled WGS sequence"/>
</dbReference>
<protein>
    <submittedName>
        <fullName evidence="4">Phosphodiesterase</fullName>
    </submittedName>
</protein>
<accession>A0A7X5HV79</accession>
<dbReference type="SUPFAM" id="SSF141868">
    <property type="entry name" value="EAL domain-like"/>
    <property type="match status" value="1"/>
</dbReference>
<evidence type="ECO:0000259" key="3">
    <source>
        <dbReference type="PROSITE" id="PS50887"/>
    </source>
</evidence>
<dbReference type="Gene3D" id="3.30.70.270">
    <property type="match status" value="1"/>
</dbReference>
<gene>
    <name evidence="4" type="ORF">GXN74_05895</name>
</gene>
<organism evidence="4 5">
    <name type="scientific">Anaerotalea alkaliphila</name>
    <dbReference type="NCBI Taxonomy" id="2662126"/>
    <lineage>
        <taxon>Bacteria</taxon>
        <taxon>Bacillati</taxon>
        <taxon>Bacillota</taxon>
        <taxon>Clostridia</taxon>
        <taxon>Eubacteriales</taxon>
        <taxon>Anaerotalea</taxon>
    </lineage>
</organism>
<dbReference type="InterPro" id="IPR029787">
    <property type="entry name" value="Nucleotide_cyclase"/>
</dbReference>
<dbReference type="NCBIfam" id="TIGR00254">
    <property type="entry name" value="GGDEF"/>
    <property type="match status" value="1"/>
</dbReference>
<dbReference type="SMART" id="SM00052">
    <property type="entry name" value="EAL"/>
    <property type="match status" value="1"/>
</dbReference>
<keyword evidence="1" id="KW-0472">Membrane</keyword>
<evidence type="ECO:0000313" key="5">
    <source>
        <dbReference type="Proteomes" id="UP000461585"/>
    </source>
</evidence>
<dbReference type="PROSITE" id="PS50883">
    <property type="entry name" value="EAL"/>
    <property type="match status" value="1"/>
</dbReference>
<comment type="caution">
    <text evidence="4">The sequence shown here is derived from an EMBL/GenBank/DDBJ whole genome shotgun (WGS) entry which is preliminary data.</text>
</comment>
<evidence type="ECO:0000313" key="4">
    <source>
        <dbReference type="EMBL" id="NDL67268.1"/>
    </source>
</evidence>
<dbReference type="SUPFAM" id="SSF55073">
    <property type="entry name" value="Nucleotide cyclase"/>
    <property type="match status" value="1"/>
</dbReference>
<dbReference type="SMART" id="SM00267">
    <property type="entry name" value="GGDEF"/>
    <property type="match status" value="1"/>
</dbReference>
<dbReference type="EMBL" id="JAAEEH010000012">
    <property type="protein sequence ID" value="NDL67268.1"/>
    <property type="molecule type" value="Genomic_DNA"/>
</dbReference>